<protein>
    <submittedName>
        <fullName evidence="2">ThuA domain-containing protein</fullName>
    </submittedName>
</protein>
<sequence>MKSQARRNFIKTSVVAGAGVLLVPDIVSASVSSRSESALAGKKVLYVYGGWEGHEPKQSVDLFVPWLRSQGADVKVSDSLDAYLDEELMDSVDLIVQIWTMGTISGEQEKGLLAAVKKGAGLAGWHGGIGDSFRNNVEYQFMVGGQWVAHPGGVIDYTVHVSDQTDPVTKGLNDFAMHSEQYYMHVDPNVKVLATTKFSGEHSAWIEGSVIPVVWKKYYGDGRVFYSSLGHVMKDFEVPEALEIMQRGILWAAESKYQPREKWLSPVYGG</sequence>
<dbReference type="OrthoDB" id="9775889at2"/>
<dbReference type="InterPro" id="IPR006311">
    <property type="entry name" value="TAT_signal"/>
</dbReference>
<dbReference type="Proteomes" id="UP000265926">
    <property type="component" value="Unassembled WGS sequence"/>
</dbReference>
<dbReference type="RefSeq" id="WP_119437449.1">
    <property type="nucleotide sequence ID" value="NZ_QWGR01000004.1"/>
</dbReference>
<feature type="domain" description="ThuA-like" evidence="1">
    <location>
        <begin position="43"/>
        <end position="252"/>
    </location>
</feature>
<dbReference type="AlphaFoldDB" id="A0A399T0K2"/>
<evidence type="ECO:0000259" key="1">
    <source>
        <dbReference type="Pfam" id="PF06283"/>
    </source>
</evidence>
<accession>A0A399T0K2</accession>
<dbReference type="Gene3D" id="3.40.50.880">
    <property type="match status" value="1"/>
</dbReference>
<dbReference type="Pfam" id="PF06283">
    <property type="entry name" value="ThuA"/>
    <property type="match status" value="1"/>
</dbReference>
<dbReference type="PROSITE" id="PS51318">
    <property type="entry name" value="TAT"/>
    <property type="match status" value="1"/>
</dbReference>
<reference evidence="2 3" key="1">
    <citation type="submission" date="2018-08" db="EMBL/GenBank/DDBJ databases">
        <title>Pallidiluteibacterium maritimus gen. nov., sp. nov., isolated from coastal sediment.</title>
        <authorList>
            <person name="Zhou L.Y."/>
        </authorList>
    </citation>
    <scope>NUCLEOTIDE SEQUENCE [LARGE SCALE GENOMIC DNA]</scope>
    <source>
        <strain evidence="2 3">XSD2</strain>
    </source>
</reference>
<name>A0A399T0K2_9BACT</name>
<dbReference type="InterPro" id="IPR029010">
    <property type="entry name" value="ThuA-like"/>
</dbReference>
<organism evidence="2 3">
    <name type="scientific">Maribellus luteus</name>
    <dbReference type="NCBI Taxonomy" id="2305463"/>
    <lineage>
        <taxon>Bacteria</taxon>
        <taxon>Pseudomonadati</taxon>
        <taxon>Bacteroidota</taxon>
        <taxon>Bacteroidia</taxon>
        <taxon>Marinilabiliales</taxon>
        <taxon>Prolixibacteraceae</taxon>
        <taxon>Maribellus</taxon>
    </lineage>
</organism>
<dbReference type="PANTHER" id="PTHR40469:SF2">
    <property type="entry name" value="GALACTOSE-BINDING DOMAIN-LIKE SUPERFAMILY PROTEIN"/>
    <property type="match status" value="1"/>
</dbReference>
<dbReference type="EMBL" id="QWGR01000004">
    <property type="protein sequence ID" value="RIJ48529.1"/>
    <property type="molecule type" value="Genomic_DNA"/>
</dbReference>
<proteinExistence type="predicted"/>
<dbReference type="InterPro" id="IPR029062">
    <property type="entry name" value="Class_I_gatase-like"/>
</dbReference>
<dbReference type="SUPFAM" id="SSF52317">
    <property type="entry name" value="Class I glutamine amidotransferase-like"/>
    <property type="match status" value="1"/>
</dbReference>
<evidence type="ECO:0000313" key="2">
    <source>
        <dbReference type="EMBL" id="RIJ48529.1"/>
    </source>
</evidence>
<comment type="caution">
    <text evidence="2">The sequence shown here is derived from an EMBL/GenBank/DDBJ whole genome shotgun (WGS) entry which is preliminary data.</text>
</comment>
<keyword evidence="3" id="KW-1185">Reference proteome</keyword>
<dbReference type="PANTHER" id="PTHR40469">
    <property type="entry name" value="SECRETED GLYCOSYL HYDROLASE"/>
    <property type="match status" value="1"/>
</dbReference>
<evidence type="ECO:0000313" key="3">
    <source>
        <dbReference type="Proteomes" id="UP000265926"/>
    </source>
</evidence>
<gene>
    <name evidence="2" type="ORF">D1614_08260</name>
</gene>